<feature type="compositionally biased region" description="Pro residues" evidence="1">
    <location>
        <begin position="58"/>
        <end position="83"/>
    </location>
</feature>
<organism evidence="3 4">
    <name type="scientific">Terrihabitans rhizophilus</name>
    <dbReference type="NCBI Taxonomy" id="3092662"/>
    <lineage>
        <taxon>Bacteria</taxon>
        <taxon>Pseudomonadati</taxon>
        <taxon>Pseudomonadota</taxon>
        <taxon>Alphaproteobacteria</taxon>
        <taxon>Hyphomicrobiales</taxon>
        <taxon>Terrihabitans</taxon>
    </lineage>
</organism>
<evidence type="ECO:0000256" key="1">
    <source>
        <dbReference type="SAM" id="MobiDB-lite"/>
    </source>
</evidence>
<proteinExistence type="predicted"/>
<accession>A0ABU4RR94</accession>
<evidence type="ECO:0000256" key="2">
    <source>
        <dbReference type="SAM" id="SignalP"/>
    </source>
</evidence>
<evidence type="ECO:0000313" key="3">
    <source>
        <dbReference type="EMBL" id="MDX6807372.1"/>
    </source>
</evidence>
<evidence type="ECO:0000313" key="4">
    <source>
        <dbReference type="Proteomes" id="UP001274321"/>
    </source>
</evidence>
<dbReference type="InterPro" id="IPR012645">
    <property type="entry name" value="CHP02301"/>
</dbReference>
<feature type="region of interest" description="Disordered" evidence="1">
    <location>
        <begin position="33"/>
        <end position="85"/>
    </location>
</feature>
<feature type="chain" id="PRO_5046236500" evidence="2">
    <location>
        <begin position="26"/>
        <end position="180"/>
    </location>
</feature>
<gene>
    <name evidence="3" type="ORF">SCD90_14970</name>
</gene>
<dbReference type="NCBIfam" id="TIGR02301">
    <property type="entry name" value="TIGR02301 family protein"/>
    <property type="match status" value="1"/>
</dbReference>
<dbReference type="Proteomes" id="UP001274321">
    <property type="component" value="Unassembled WGS sequence"/>
</dbReference>
<keyword evidence="4" id="KW-1185">Reference proteome</keyword>
<dbReference type="EMBL" id="JAXAFJ010000011">
    <property type="protein sequence ID" value="MDX6807372.1"/>
    <property type="molecule type" value="Genomic_DNA"/>
</dbReference>
<dbReference type="RefSeq" id="WP_319845497.1">
    <property type="nucleotide sequence ID" value="NZ_JAXAFJ010000011.1"/>
</dbReference>
<name>A0ABU4RR94_9HYPH</name>
<sequence length="180" mass="19832">MIARPLLLVALYAASLLAVPESAQAQGIWDFFRRRPREEQAPPPAPPPPRAPRERAAPPKPKPVAPPPPPVVAAPPKPLPPAPYEKDMQRLGEIMGALHYLRPLCGAGDGPVWRDKMNELMQAEAGPQDARERLAGAFNSGYQGFQLTYRTCTPSARTVVRRYLEEGSKLARDITTRHGY</sequence>
<feature type="signal peptide" evidence="2">
    <location>
        <begin position="1"/>
        <end position="25"/>
    </location>
</feature>
<keyword evidence="2" id="KW-0732">Signal</keyword>
<comment type="caution">
    <text evidence="3">The sequence shown here is derived from an EMBL/GenBank/DDBJ whole genome shotgun (WGS) entry which is preliminary data.</text>
</comment>
<protein>
    <submittedName>
        <fullName evidence="3">TIGR02301 family protein</fullName>
    </submittedName>
</protein>
<dbReference type="Pfam" id="PF09539">
    <property type="entry name" value="DUF2385"/>
    <property type="match status" value="1"/>
</dbReference>
<feature type="compositionally biased region" description="Pro residues" evidence="1">
    <location>
        <begin position="41"/>
        <end position="50"/>
    </location>
</feature>
<reference evidence="3 4" key="1">
    <citation type="submission" date="2023-11" db="EMBL/GenBank/DDBJ databases">
        <authorList>
            <person name="Bao R."/>
        </authorList>
    </citation>
    <scope>NUCLEOTIDE SEQUENCE [LARGE SCALE GENOMIC DNA]</scope>
    <source>
        <strain evidence="3 4">PJ23</strain>
    </source>
</reference>